<feature type="region of interest" description="Disordered" evidence="1">
    <location>
        <begin position="1"/>
        <end position="29"/>
    </location>
</feature>
<accession>A0ABU9KV45</accession>
<evidence type="ECO:0000256" key="1">
    <source>
        <dbReference type="SAM" id="MobiDB-lite"/>
    </source>
</evidence>
<organism evidence="2 3">
    <name type="scientific">Methanococcoides cohabitans</name>
    <dbReference type="NCBI Taxonomy" id="3136559"/>
    <lineage>
        <taxon>Archaea</taxon>
        <taxon>Methanobacteriati</taxon>
        <taxon>Methanobacteriota</taxon>
        <taxon>Stenosarchaea group</taxon>
        <taxon>Methanomicrobia</taxon>
        <taxon>Methanosarcinales</taxon>
        <taxon>Methanosarcinaceae</taxon>
        <taxon>Methanococcoides</taxon>
    </lineage>
</organism>
<sequence length="51" mass="5920">MMRNITKISDKYGRREEDGTYHSVVSGQTTEKLDTEEMELYKFMLGGMLAK</sequence>
<keyword evidence="3" id="KW-1185">Reference proteome</keyword>
<protein>
    <submittedName>
        <fullName evidence="2">Uncharacterized protein</fullName>
    </submittedName>
</protein>
<gene>
    <name evidence="2" type="ORF">WOA13_08755</name>
</gene>
<comment type="caution">
    <text evidence="2">The sequence shown here is derived from an EMBL/GenBank/DDBJ whole genome shotgun (WGS) entry which is preliminary data.</text>
</comment>
<dbReference type="Proteomes" id="UP001396646">
    <property type="component" value="Unassembled WGS sequence"/>
</dbReference>
<reference evidence="2 3" key="1">
    <citation type="submission" date="2024-04" db="EMBL/GenBank/DDBJ databases">
        <title>Methanococcoides sp. LMO-2.</title>
        <authorList>
            <person name="Liang L."/>
        </authorList>
    </citation>
    <scope>NUCLEOTIDE SEQUENCE [LARGE SCALE GENOMIC DNA]</scope>
    <source>
        <strain evidence="2 3">LMO-2</strain>
    </source>
</reference>
<evidence type="ECO:0000313" key="3">
    <source>
        <dbReference type="Proteomes" id="UP001396646"/>
    </source>
</evidence>
<dbReference type="EMBL" id="JBCAUS010000006">
    <property type="protein sequence ID" value="MEL4305906.1"/>
    <property type="molecule type" value="Genomic_DNA"/>
</dbReference>
<proteinExistence type="predicted"/>
<feature type="compositionally biased region" description="Basic and acidic residues" evidence="1">
    <location>
        <begin position="8"/>
        <end position="20"/>
    </location>
</feature>
<name>A0ABU9KV45_9EURY</name>
<dbReference type="RefSeq" id="WP_342127522.1">
    <property type="nucleotide sequence ID" value="NZ_JBCAUS010000006.1"/>
</dbReference>
<evidence type="ECO:0000313" key="2">
    <source>
        <dbReference type="EMBL" id="MEL4305906.1"/>
    </source>
</evidence>